<accession>A0A8X6XQ74</accession>
<protein>
    <submittedName>
        <fullName evidence="1">Uncharacterized protein</fullName>
    </submittedName>
</protein>
<name>A0A8X6XQ74_9ARAC</name>
<evidence type="ECO:0000313" key="1">
    <source>
        <dbReference type="EMBL" id="GFY58148.1"/>
    </source>
</evidence>
<keyword evidence="2" id="KW-1185">Reference proteome</keyword>
<dbReference type="EMBL" id="BMAV01011934">
    <property type="protein sequence ID" value="GFY58148.1"/>
    <property type="molecule type" value="Genomic_DNA"/>
</dbReference>
<gene>
    <name evidence="1" type="ORF">TNIN_464191</name>
</gene>
<organism evidence="1 2">
    <name type="scientific">Trichonephila inaurata madagascariensis</name>
    <dbReference type="NCBI Taxonomy" id="2747483"/>
    <lineage>
        <taxon>Eukaryota</taxon>
        <taxon>Metazoa</taxon>
        <taxon>Ecdysozoa</taxon>
        <taxon>Arthropoda</taxon>
        <taxon>Chelicerata</taxon>
        <taxon>Arachnida</taxon>
        <taxon>Araneae</taxon>
        <taxon>Araneomorphae</taxon>
        <taxon>Entelegynae</taxon>
        <taxon>Araneoidea</taxon>
        <taxon>Nephilidae</taxon>
        <taxon>Trichonephila</taxon>
        <taxon>Trichonephila inaurata</taxon>
    </lineage>
</organism>
<reference evidence="1" key="1">
    <citation type="submission" date="2020-08" db="EMBL/GenBank/DDBJ databases">
        <title>Multicomponent nature underlies the extraordinary mechanical properties of spider dragline silk.</title>
        <authorList>
            <person name="Kono N."/>
            <person name="Nakamura H."/>
            <person name="Mori M."/>
            <person name="Yoshida Y."/>
            <person name="Ohtoshi R."/>
            <person name="Malay A.D."/>
            <person name="Moran D.A.P."/>
            <person name="Tomita M."/>
            <person name="Numata K."/>
            <person name="Arakawa K."/>
        </authorList>
    </citation>
    <scope>NUCLEOTIDE SEQUENCE</scope>
</reference>
<sequence length="79" mass="9171">MFILAFHCRRLEQIFSHFFSRQHRSLIKASHFQSTPVVALTLPDHIALLIGKGGFPIIGFYFQFRKDSRFPSGAHYYGL</sequence>
<dbReference type="Proteomes" id="UP000886998">
    <property type="component" value="Unassembled WGS sequence"/>
</dbReference>
<proteinExistence type="predicted"/>
<dbReference type="AlphaFoldDB" id="A0A8X6XQ74"/>
<comment type="caution">
    <text evidence="1">The sequence shown here is derived from an EMBL/GenBank/DDBJ whole genome shotgun (WGS) entry which is preliminary data.</text>
</comment>
<evidence type="ECO:0000313" key="2">
    <source>
        <dbReference type="Proteomes" id="UP000886998"/>
    </source>
</evidence>